<dbReference type="OrthoDB" id="9811721at2"/>
<feature type="transmembrane region" description="Helical" evidence="8">
    <location>
        <begin position="333"/>
        <end position="353"/>
    </location>
</feature>
<keyword evidence="4" id="KW-1003">Cell membrane</keyword>
<proteinExistence type="inferred from homology"/>
<dbReference type="GO" id="GO:0022857">
    <property type="term" value="F:transmembrane transporter activity"/>
    <property type="evidence" value="ECO:0007669"/>
    <property type="project" value="InterPro"/>
</dbReference>
<dbReference type="AlphaFoldDB" id="A0A1T5J4G3"/>
<dbReference type="STRING" id="688867.SAMN05660236_0742"/>
<feature type="transmembrane region" description="Helical" evidence="8">
    <location>
        <begin position="22"/>
        <end position="42"/>
    </location>
</feature>
<evidence type="ECO:0000256" key="8">
    <source>
        <dbReference type="SAM" id="Phobius"/>
    </source>
</evidence>
<dbReference type="PANTHER" id="PTHR30472:SF41">
    <property type="entry name" value="TRANSPORT SYSTEM PERMEASE PROTEIN"/>
    <property type="match status" value="1"/>
</dbReference>
<feature type="transmembrane region" description="Helical" evidence="8">
    <location>
        <begin position="173"/>
        <end position="195"/>
    </location>
</feature>
<dbReference type="EMBL" id="FUZU01000001">
    <property type="protein sequence ID" value="SKC46264.1"/>
    <property type="molecule type" value="Genomic_DNA"/>
</dbReference>
<protein>
    <submittedName>
        <fullName evidence="9">Iron complex transport system permease protein</fullName>
    </submittedName>
</protein>
<evidence type="ECO:0000256" key="2">
    <source>
        <dbReference type="ARBA" id="ARBA00007935"/>
    </source>
</evidence>
<keyword evidence="5 8" id="KW-0812">Transmembrane</keyword>
<evidence type="ECO:0000256" key="7">
    <source>
        <dbReference type="ARBA" id="ARBA00023136"/>
    </source>
</evidence>
<dbReference type="GO" id="GO:0005886">
    <property type="term" value="C:plasma membrane"/>
    <property type="evidence" value="ECO:0007669"/>
    <property type="project" value="UniProtKB-SubCell"/>
</dbReference>
<evidence type="ECO:0000256" key="5">
    <source>
        <dbReference type="ARBA" id="ARBA00022692"/>
    </source>
</evidence>
<evidence type="ECO:0000256" key="3">
    <source>
        <dbReference type="ARBA" id="ARBA00022448"/>
    </source>
</evidence>
<comment type="similarity">
    <text evidence="2">Belongs to the binding-protein-dependent transport system permease family. FecCD subfamily.</text>
</comment>
<keyword evidence="7 8" id="KW-0472">Membrane</keyword>
<feature type="transmembrane region" description="Helical" evidence="8">
    <location>
        <begin position="144"/>
        <end position="166"/>
    </location>
</feature>
<dbReference type="PANTHER" id="PTHR30472">
    <property type="entry name" value="FERRIC ENTEROBACTIN TRANSPORT SYSTEM PERMEASE PROTEIN"/>
    <property type="match status" value="1"/>
</dbReference>
<evidence type="ECO:0000256" key="4">
    <source>
        <dbReference type="ARBA" id="ARBA00022475"/>
    </source>
</evidence>
<dbReference type="SUPFAM" id="SSF81345">
    <property type="entry name" value="ABC transporter involved in vitamin B12 uptake, BtuC"/>
    <property type="match status" value="1"/>
</dbReference>
<evidence type="ECO:0000256" key="6">
    <source>
        <dbReference type="ARBA" id="ARBA00022989"/>
    </source>
</evidence>
<feature type="transmembrane region" description="Helical" evidence="8">
    <location>
        <begin position="271"/>
        <end position="293"/>
    </location>
</feature>
<name>A0A1T5J4G3_9BACT</name>
<evidence type="ECO:0000256" key="1">
    <source>
        <dbReference type="ARBA" id="ARBA00004651"/>
    </source>
</evidence>
<evidence type="ECO:0000313" key="9">
    <source>
        <dbReference type="EMBL" id="SKC46264.1"/>
    </source>
</evidence>
<feature type="transmembrane region" description="Helical" evidence="8">
    <location>
        <begin position="103"/>
        <end position="124"/>
    </location>
</feature>
<reference evidence="9 10" key="1">
    <citation type="submission" date="2017-02" db="EMBL/GenBank/DDBJ databases">
        <authorList>
            <person name="Peterson S.W."/>
        </authorList>
    </citation>
    <scope>NUCLEOTIDE SEQUENCE [LARGE SCALE GENOMIC DNA]</scope>
    <source>
        <strain evidence="9 10">DSM 25262</strain>
    </source>
</reference>
<dbReference type="Proteomes" id="UP000190961">
    <property type="component" value="Unassembled WGS sequence"/>
</dbReference>
<dbReference type="InterPro" id="IPR000522">
    <property type="entry name" value="ABC_transptr_permease_BtuC"/>
</dbReference>
<feature type="transmembrane region" description="Helical" evidence="8">
    <location>
        <begin position="305"/>
        <end position="327"/>
    </location>
</feature>
<accession>A0A1T5J4G3</accession>
<keyword evidence="3" id="KW-0813">Transport</keyword>
<evidence type="ECO:0000313" key="10">
    <source>
        <dbReference type="Proteomes" id="UP000190961"/>
    </source>
</evidence>
<gene>
    <name evidence="9" type="ORF">SAMN05660236_0742</name>
</gene>
<sequence>MAEITKSIPFDDLELPALTPKFSWIVAMIFSVLFFLVLDLVLGSVTIPVTEVIKILTGQGSENIAWLTIVQNIRIPKALTAILAGSALSVSGLQMQTLFRNPLAGPSVLGVTSGASFGVAILMLGTGHVTSNVAIRQLGIGGSWLIILAAAIGSAIVLLMVIGLSLRIRDNVILLIVGLMLSNLIIAVVSIWQYFSEPEQIQDYLMWTFGSLGGVSSAQLNILSIVILMGIALAFISSKFLNLLLLGESYAASMGLNLKVVKILIIISTSLLAGAITGFCGPIGFIGIAVPHLCRAVLNTSDHRVLVPSCCLLGATIMLVCDIVAQLPGHHSVLPINAVTAIIGSPVVMWVILKQKNIRSSFS</sequence>
<organism evidence="9 10">
    <name type="scientific">Ohtaekwangia koreensis</name>
    <dbReference type="NCBI Taxonomy" id="688867"/>
    <lineage>
        <taxon>Bacteria</taxon>
        <taxon>Pseudomonadati</taxon>
        <taxon>Bacteroidota</taxon>
        <taxon>Cytophagia</taxon>
        <taxon>Cytophagales</taxon>
        <taxon>Fulvivirgaceae</taxon>
        <taxon>Ohtaekwangia</taxon>
    </lineage>
</organism>
<dbReference type="CDD" id="cd06550">
    <property type="entry name" value="TM_ABC_iron-siderophores_like"/>
    <property type="match status" value="1"/>
</dbReference>
<dbReference type="Pfam" id="PF01032">
    <property type="entry name" value="FecCD"/>
    <property type="match status" value="1"/>
</dbReference>
<keyword evidence="10" id="KW-1185">Reference proteome</keyword>
<feature type="transmembrane region" description="Helical" evidence="8">
    <location>
        <begin position="215"/>
        <end position="236"/>
    </location>
</feature>
<keyword evidence="6 8" id="KW-1133">Transmembrane helix</keyword>
<comment type="subcellular location">
    <subcellularLocation>
        <location evidence="1">Cell membrane</location>
        <topology evidence="1">Multi-pass membrane protein</topology>
    </subcellularLocation>
</comment>
<dbReference type="RefSeq" id="WP_079685344.1">
    <property type="nucleotide sequence ID" value="NZ_FUZU01000001.1"/>
</dbReference>
<dbReference type="GO" id="GO:0033214">
    <property type="term" value="P:siderophore-iron import into cell"/>
    <property type="evidence" value="ECO:0007669"/>
    <property type="project" value="TreeGrafter"/>
</dbReference>
<dbReference type="InterPro" id="IPR037294">
    <property type="entry name" value="ABC_BtuC-like"/>
</dbReference>
<dbReference type="Gene3D" id="1.10.3470.10">
    <property type="entry name" value="ABC transporter involved in vitamin B12 uptake, BtuC"/>
    <property type="match status" value="1"/>
</dbReference>
<feature type="transmembrane region" description="Helical" evidence="8">
    <location>
        <begin position="243"/>
        <end position="265"/>
    </location>
</feature>